<organism evidence="1 2">
    <name type="scientific">Streptococcus mitis</name>
    <dbReference type="NCBI Taxonomy" id="28037"/>
    <lineage>
        <taxon>Bacteria</taxon>
        <taxon>Bacillati</taxon>
        <taxon>Bacillota</taxon>
        <taxon>Bacilli</taxon>
        <taxon>Lactobacillales</taxon>
        <taxon>Streptococcaceae</taxon>
        <taxon>Streptococcus</taxon>
        <taxon>Streptococcus mitis group</taxon>
    </lineage>
</organism>
<dbReference type="Proteomes" id="UP000070065">
    <property type="component" value="Unassembled WGS sequence"/>
</dbReference>
<dbReference type="PATRIC" id="fig|28037.231.peg.675"/>
<reference evidence="1 2" key="1">
    <citation type="submission" date="2016-01" db="EMBL/GenBank/DDBJ databases">
        <authorList>
            <person name="Oliw E.H."/>
        </authorList>
    </citation>
    <scope>NUCLEOTIDE SEQUENCE [LARGE SCALE GENOMIC DNA]</scope>
    <source>
        <strain evidence="1 2">CMW7705B</strain>
    </source>
</reference>
<accession>A0A133S0D7</accession>
<proteinExistence type="predicted"/>
<dbReference type="AlphaFoldDB" id="A0A133S0D7"/>
<dbReference type="EMBL" id="LRQR01000043">
    <property type="protein sequence ID" value="KXA61526.1"/>
    <property type="molecule type" value="Genomic_DNA"/>
</dbReference>
<sequence length="41" mass="4883">MFVTNKQSLVIFSFVEKDYFWETGFLNLNKVSFISFNPICQ</sequence>
<protein>
    <submittedName>
        <fullName evidence="1">Uncharacterized protein</fullName>
    </submittedName>
</protein>
<name>A0A133S0D7_STRMT</name>
<evidence type="ECO:0000313" key="2">
    <source>
        <dbReference type="Proteomes" id="UP000070065"/>
    </source>
</evidence>
<gene>
    <name evidence="1" type="ORF">HMPREF3228_00679</name>
</gene>
<comment type="caution">
    <text evidence="1">The sequence shown here is derived from an EMBL/GenBank/DDBJ whole genome shotgun (WGS) entry which is preliminary data.</text>
</comment>
<evidence type="ECO:0000313" key="1">
    <source>
        <dbReference type="EMBL" id="KXA61526.1"/>
    </source>
</evidence>